<proteinExistence type="predicted"/>
<gene>
    <name evidence="3" type="ORF">SDC9_184847</name>
</gene>
<accession>A0A645HE88</accession>
<evidence type="ECO:0000256" key="1">
    <source>
        <dbReference type="ARBA" id="ARBA00023235"/>
    </source>
</evidence>
<organism evidence="3">
    <name type="scientific">bioreactor metagenome</name>
    <dbReference type="NCBI Taxonomy" id="1076179"/>
    <lineage>
        <taxon>unclassified sequences</taxon>
        <taxon>metagenomes</taxon>
        <taxon>ecological metagenomes</taxon>
    </lineage>
</organism>
<evidence type="ECO:0008006" key="4">
    <source>
        <dbReference type="Google" id="ProtNLM"/>
    </source>
</evidence>
<keyword evidence="1" id="KW-0413">Isomerase</keyword>
<dbReference type="GO" id="GO:0005996">
    <property type="term" value="P:monosaccharide metabolic process"/>
    <property type="evidence" value="ECO:0007669"/>
    <property type="project" value="InterPro"/>
</dbReference>
<dbReference type="InterPro" id="IPR009015">
    <property type="entry name" value="Fucose_isomerase_N/cen_sf"/>
</dbReference>
<dbReference type="GO" id="GO:0005737">
    <property type="term" value="C:cytoplasm"/>
    <property type="evidence" value="ECO:0007669"/>
    <property type="project" value="InterPro"/>
</dbReference>
<comment type="caution">
    <text evidence="3">The sequence shown here is derived from an EMBL/GenBank/DDBJ whole genome shotgun (WGS) entry which is preliminary data.</text>
</comment>
<dbReference type="GO" id="GO:0016861">
    <property type="term" value="F:intramolecular oxidoreductase activity, interconverting aldoses and ketoses"/>
    <property type="evidence" value="ECO:0007669"/>
    <property type="project" value="InterPro"/>
</dbReference>
<sequence>MLAPLKSTGCTALAILNAEGTYAGCEGDVPALIAMCLLGELSGQPIFMANPSRIVSSRNEIVFAHCTLPINMPTAFRCMTHFESGLGVAFAGELPLGELTVFKCSGLLDRYFVGKGELIENLHETNLCRTQLKIHMNNEDLNYFLTKSIGNHHLICIGDYSEIVREFFKWIS</sequence>
<keyword evidence="2" id="KW-0119">Carbohydrate metabolism</keyword>
<dbReference type="EMBL" id="VSSQ01091925">
    <property type="protein sequence ID" value="MPN37331.1"/>
    <property type="molecule type" value="Genomic_DNA"/>
</dbReference>
<dbReference type="PANTHER" id="PTHR36120">
    <property type="entry name" value="FUCOSE ISOMERASE"/>
    <property type="match status" value="1"/>
</dbReference>
<dbReference type="AlphaFoldDB" id="A0A645HE88"/>
<reference evidence="3" key="1">
    <citation type="submission" date="2019-08" db="EMBL/GenBank/DDBJ databases">
        <authorList>
            <person name="Kucharzyk K."/>
            <person name="Murdoch R.W."/>
            <person name="Higgins S."/>
            <person name="Loffler F."/>
        </authorList>
    </citation>
    <scope>NUCLEOTIDE SEQUENCE</scope>
</reference>
<dbReference type="SUPFAM" id="SSF53743">
    <property type="entry name" value="FucI/AraA N-terminal and middle domains"/>
    <property type="match status" value="1"/>
</dbReference>
<dbReference type="PANTHER" id="PTHR36120:SF2">
    <property type="entry name" value="FUCOSE ISOMERASE"/>
    <property type="match status" value="1"/>
</dbReference>
<name>A0A645HE88_9ZZZZ</name>
<protein>
    <recommendedName>
        <fullName evidence="4">L-fucose isomerase C-terminal domain-containing protein</fullName>
    </recommendedName>
</protein>
<evidence type="ECO:0000313" key="3">
    <source>
        <dbReference type="EMBL" id="MPN37331.1"/>
    </source>
</evidence>
<evidence type="ECO:0000256" key="2">
    <source>
        <dbReference type="ARBA" id="ARBA00023277"/>
    </source>
</evidence>